<keyword evidence="2" id="KW-1185">Reference proteome</keyword>
<protein>
    <submittedName>
        <fullName evidence="1">Uncharacterized protein</fullName>
    </submittedName>
</protein>
<dbReference type="AlphaFoldDB" id="A0A4R5CAR7"/>
<sequence>MPVEFIGANPCATLKRGDARAGFVSLWEAEWSVQGAGLALLAWVDGDDQIRLLTPDATLGSWLAETFSRYFPELDGLPEIAEPVDCDIVEWHIGSENARAKVVGADGSRVIATISRPVETRPGQAVAWQLGGVPWTLTNLLTFCTDATLEVDGARVLGRPEVTGNGGRAHSTAVIATYETWTRNAPPLPEPES</sequence>
<dbReference type="RefSeq" id="WP_131902085.1">
    <property type="nucleotide sequence ID" value="NZ_SMKZ01000095.1"/>
</dbReference>
<dbReference type="InParanoid" id="A0A4R5CAR7"/>
<accession>A0A4R5CAR7</accession>
<dbReference type="Proteomes" id="UP000294739">
    <property type="component" value="Unassembled WGS sequence"/>
</dbReference>
<organism evidence="1 2">
    <name type="scientific">Jiangella asiatica</name>
    <dbReference type="NCBI Taxonomy" id="2530372"/>
    <lineage>
        <taxon>Bacteria</taxon>
        <taxon>Bacillati</taxon>
        <taxon>Actinomycetota</taxon>
        <taxon>Actinomycetes</taxon>
        <taxon>Jiangellales</taxon>
        <taxon>Jiangellaceae</taxon>
        <taxon>Jiangella</taxon>
    </lineage>
</organism>
<comment type="caution">
    <text evidence="1">The sequence shown here is derived from an EMBL/GenBank/DDBJ whole genome shotgun (WGS) entry which is preliminary data.</text>
</comment>
<gene>
    <name evidence="1" type="ORF">E1269_31375</name>
</gene>
<reference evidence="1 2" key="1">
    <citation type="submission" date="2019-03" db="EMBL/GenBank/DDBJ databases">
        <title>Draft genome sequences of novel Actinobacteria.</title>
        <authorList>
            <person name="Sahin N."/>
            <person name="Ay H."/>
            <person name="Saygin H."/>
        </authorList>
    </citation>
    <scope>NUCLEOTIDE SEQUENCE [LARGE SCALE GENOMIC DNA]</scope>
    <source>
        <strain evidence="1 2">5K138</strain>
    </source>
</reference>
<dbReference type="EMBL" id="SMKZ01000095">
    <property type="protein sequence ID" value="TDD95283.1"/>
    <property type="molecule type" value="Genomic_DNA"/>
</dbReference>
<proteinExistence type="predicted"/>
<name>A0A4R5CAR7_9ACTN</name>
<dbReference type="OrthoDB" id="5183050at2"/>
<evidence type="ECO:0000313" key="1">
    <source>
        <dbReference type="EMBL" id="TDD95283.1"/>
    </source>
</evidence>
<evidence type="ECO:0000313" key="2">
    <source>
        <dbReference type="Proteomes" id="UP000294739"/>
    </source>
</evidence>